<organism evidence="2 3">
    <name type="scientific">Jannaschia helgolandensis</name>
    <dbReference type="NCBI Taxonomy" id="188906"/>
    <lineage>
        <taxon>Bacteria</taxon>
        <taxon>Pseudomonadati</taxon>
        <taxon>Pseudomonadota</taxon>
        <taxon>Alphaproteobacteria</taxon>
        <taxon>Rhodobacterales</taxon>
        <taxon>Roseobacteraceae</taxon>
        <taxon>Jannaschia</taxon>
    </lineage>
</organism>
<dbReference type="OrthoDB" id="7822309at2"/>
<dbReference type="STRING" id="188906.SAMN04488526_1625"/>
<reference evidence="2 3" key="1">
    <citation type="submission" date="2016-10" db="EMBL/GenBank/DDBJ databases">
        <authorList>
            <person name="de Groot N.N."/>
        </authorList>
    </citation>
    <scope>NUCLEOTIDE SEQUENCE [LARGE SCALE GENOMIC DNA]</scope>
    <source>
        <strain evidence="2 3">DSM 14858</strain>
    </source>
</reference>
<dbReference type="AlphaFoldDB" id="A0A1H7L7E2"/>
<dbReference type="Proteomes" id="UP000199283">
    <property type="component" value="Unassembled WGS sequence"/>
</dbReference>
<evidence type="ECO:0000313" key="3">
    <source>
        <dbReference type="Proteomes" id="UP000199283"/>
    </source>
</evidence>
<keyword evidence="1" id="KW-1133">Transmembrane helix</keyword>
<evidence type="ECO:0000313" key="2">
    <source>
        <dbReference type="EMBL" id="SEK94656.1"/>
    </source>
</evidence>
<accession>A0A1H7L7E2</accession>
<gene>
    <name evidence="2" type="ORF">SAMN04488526_1625</name>
</gene>
<evidence type="ECO:0000256" key="1">
    <source>
        <dbReference type="SAM" id="Phobius"/>
    </source>
</evidence>
<protein>
    <submittedName>
        <fullName evidence="2">Uncharacterized protein</fullName>
    </submittedName>
</protein>
<keyword evidence="1" id="KW-0812">Transmembrane</keyword>
<sequence length="329" mass="35388">MTAIDGLERLESPALWRPGAGQQRRDVYVAIGNAELVIQDSTGAALSHWSLPALVRRNPGETPALYGPAAADDEELEIEETAMIAALDRVMAAVEKGRQRPGALRRLILGLVAGFLVGVALIWLPDTLRRQAENFMPVAQRAEVGDRMLGELTLLTGAPCGTAIGNEALSILRQRILPTTPIRLTVLRDLPQPAMALPGGTIAISDSILVTQDDPDVAAGHILAAAISARQQAPLSRFLKQMGFIDLLRLLMKGQITDRAITEHVEGLLLAPERSLSVEILRPGFDMARLAWGPYATAVGLPRGDVPPSRMPPALDDPSWQALREICNG</sequence>
<feature type="transmembrane region" description="Helical" evidence="1">
    <location>
        <begin position="107"/>
        <end position="124"/>
    </location>
</feature>
<keyword evidence="1" id="KW-0472">Membrane</keyword>
<name>A0A1H7L7E2_9RHOB</name>
<keyword evidence="3" id="KW-1185">Reference proteome</keyword>
<dbReference type="RefSeq" id="WP_092761647.1">
    <property type="nucleotide sequence ID" value="NZ_FNZQ01000002.1"/>
</dbReference>
<proteinExistence type="predicted"/>
<dbReference type="EMBL" id="FNZQ01000002">
    <property type="protein sequence ID" value="SEK94656.1"/>
    <property type="molecule type" value="Genomic_DNA"/>
</dbReference>